<evidence type="ECO:0000313" key="3">
    <source>
        <dbReference type="Proteomes" id="UP000245462"/>
    </source>
</evidence>
<proteinExistence type="predicted"/>
<protein>
    <submittedName>
        <fullName evidence="2">Outer membrane protein with beta-barrel domain</fullName>
    </submittedName>
</protein>
<feature type="domain" description="Outer membrane protein beta-barrel" evidence="1">
    <location>
        <begin position="15"/>
        <end position="190"/>
    </location>
</feature>
<dbReference type="AlphaFoldDB" id="A0A2U1FER0"/>
<dbReference type="InterPro" id="IPR025665">
    <property type="entry name" value="Beta-barrel_OMP_2"/>
</dbReference>
<comment type="caution">
    <text evidence="2">The sequence shown here is derived from an EMBL/GenBank/DDBJ whole genome shotgun (WGS) entry which is preliminary data.</text>
</comment>
<sequence length="218" mass="22685">MMAALAVAVIGGASAQKRISFRADAAVGFSAGDYKVESIGDFAGKTIVGYRFSGNVEVPLSAGLYVSPGLAFQSKGTKTDLAGIALAGIGLKSLKMQTHYVEIPVHLGYRVNLLNLLSVAVQAGPYFSYAISSEATGTNANGSTVDIYQQGLSQLTAKGNKFDMGLGAAAMVEYSKIYLLVGADFGLVNSLKEVTALGQDLDATLKNTSFHVGLGVRF</sequence>
<dbReference type="EMBL" id="QEKY01000007">
    <property type="protein sequence ID" value="PVZ10639.1"/>
    <property type="molecule type" value="Genomic_DNA"/>
</dbReference>
<dbReference type="Pfam" id="PF13568">
    <property type="entry name" value="OMP_b-brl_2"/>
    <property type="match status" value="1"/>
</dbReference>
<reference evidence="2 3" key="1">
    <citation type="submission" date="2018-04" db="EMBL/GenBank/DDBJ databases">
        <title>Genomic Encyclopedia of Type Strains, Phase IV (KMG-IV): sequencing the most valuable type-strain genomes for metagenomic binning, comparative biology and taxonomic classification.</title>
        <authorList>
            <person name="Goeker M."/>
        </authorList>
    </citation>
    <scope>NUCLEOTIDE SEQUENCE [LARGE SCALE GENOMIC DNA]</scope>
    <source>
        <strain evidence="2 3">DSM 28520</strain>
    </source>
</reference>
<evidence type="ECO:0000259" key="1">
    <source>
        <dbReference type="Pfam" id="PF13568"/>
    </source>
</evidence>
<accession>A0A2U1FER0</accession>
<name>A0A2U1FER0_9PORP</name>
<dbReference type="Proteomes" id="UP000245462">
    <property type="component" value="Unassembled WGS sequence"/>
</dbReference>
<organism evidence="2 3">
    <name type="scientific">Porphyromonas loveana</name>
    <dbReference type="NCBI Taxonomy" id="1884669"/>
    <lineage>
        <taxon>Bacteria</taxon>
        <taxon>Pseudomonadati</taxon>
        <taxon>Bacteroidota</taxon>
        <taxon>Bacteroidia</taxon>
        <taxon>Bacteroidales</taxon>
        <taxon>Porphyromonadaceae</taxon>
        <taxon>Porphyromonas</taxon>
    </lineage>
</organism>
<gene>
    <name evidence="2" type="ORF">C7382_1074</name>
</gene>
<keyword evidence="3" id="KW-1185">Reference proteome</keyword>
<evidence type="ECO:0000313" key="2">
    <source>
        <dbReference type="EMBL" id="PVZ10639.1"/>
    </source>
</evidence>